<evidence type="ECO:0000256" key="2">
    <source>
        <dbReference type="ARBA" id="ARBA00022654"/>
    </source>
</evidence>
<keyword evidence="10" id="KW-1185">Reference proteome</keyword>
<proteinExistence type="predicted"/>
<keyword evidence="5" id="KW-0378">Hydrolase</keyword>
<organism evidence="9 10">
    <name type="scientific">Clostridium sartagoforme</name>
    <dbReference type="NCBI Taxonomy" id="84031"/>
    <lineage>
        <taxon>Bacteria</taxon>
        <taxon>Bacillati</taxon>
        <taxon>Bacillota</taxon>
        <taxon>Clostridia</taxon>
        <taxon>Eubacteriales</taxon>
        <taxon>Clostridiaceae</taxon>
        <taxon>Clostridium</taxon>
    </lineage>
</organism>
<dbReference type="GO" id="GO:0008233">
    <property type="term" value="F:peptidase activity"/>
    <property type="evidence" value="ECO:0007669"/>
    <property type="project" value="UniProtKB-KW"/>
</dbReference>
<feature type="transmembrane region" description="Helical" evidence="8">
    <location>
        <begin position="108"/>
        <end position="128"/>
    </location>
</feature>
<evidence type="ECO:0000256" key="4">
    <source>
        <dbReference type="ARBA" id="ARBA00022692"/>
    </source>
</evidence>
<name>A0A4S2DNT4_9CLOT</name>
<protein>
    <submittedName>
        <fullName evidence="9">Accessory regulator AgrB</fullName>
    </submittedName>
</protein>
<reference evidence="9 10" key="1">
    <citation type="submission" date="2019-04" db="EMBL/GenBank/DDBJ databases">
        <title>Microbes associate with the intestines of laboratory mice.</title>
        <authorList>
            <person name="Navarre W."/>
            <person name="Wong E."/>
            <person name="Huang K."/>
            <person name="Tropini C."/>
            <person name="Ng K."/>
            <person name="Yu B."/>
        </authorList>
    </citation>
    <scope>NUCLEOTIDE SEQUENCE [LARGE SCALE GENOMIC DNA]</scope>
    <source>
        <strain evidence="9 10">NM50_B9-20</strain>
    </source>
</reference>
<accession>A0A4S2DNT4</accession>
<evidence type="ECO:0000256" key="7">
    <source>
        <dbReference type="ARBA" id="ARBA00023136"/>
    </source>
</evidence>
<evidence type="ECO:0000256" key="1">
    <source>
        <dbReference type="ARBA" id="ARBA00022475"/>
    </source>
</evidence>
<feature type="transmembrane region" description="Helical" evidence="8">
    <location>
        <begin position="174"/>
        <end position="195"/>
    </location>
</feature>
<dbReference type="GO" id="GO:0006508">
    <property type="term" value="P:proteolysis"/>
    <property type="evidence" value="ECO:0007669"/>
    <property type="project" value="UniProtKB-KW"/>
</dbReference>
<evidence type="ECO:0000313" key="10">
    <source>
        <dbReference type="Proteomes" id="UP000306888"/>
    </source>
</evidence>
<evidence type="ECO:0000313" key="9">
    <source>
        <dbReference type="EMBL" id="TGY42743.1"/>
    </source>
</evidence>
<evidence type="ECO:0000256" key="6">
    <source>
        <dbReference type="ARBA" id="ARBA00022989"/>
    </source>
</evidence>
<sequence>MYSVEALSKKIANNLRKELNYDDDKTSVIEYGLYAFFQIGLSILLVAIVGGILNVMLEALIISFVISIFRKYSGGAHASKAFNCAIIGALVSVIPAIIFTKININTNYLIIVGGLVYLISIIVTYKLAPVDTPNKPIKSLAKIRRLKKGSIILLTIYMFLALAMIFIYRESSNIDYLVYSICIYFGVSWQVLTLTKIGHSLVNGMDSLLIKILSIKGRN</sequence>
<evidence type="ECO:0000256" key="8">
    <source>
        <dbReference type="SAM" id="Phobius"/>
    </source>
</evidence>
<dbReference type="RefSeq" id="WP_136006216.1">
    <property type="nucleotide sequence ID" value="NZ_SRYR01000002.1"/>
</dbReference>
<dbReference type="SMART" id="SM00793">
    <property type="entry name" value="AgrB"/>
    <property type="match status" value="1"/>
</dbReference>
<dbReference type="InterPro" id="IPR006741">
    <property type="entry name" value="AgrB"/>
</dbReference>
<evidence type="ECO:0000256" key="3">
    <source>
        <dbReference type="ARBA" id="ARBA00022670"/>
    </source>
</evidence>
<dbReference type="Pfam" id="PF04647">
    <property type="entry name" value="AgrB"/>
    <property type="match status" value="1"/>
</dbReference>
<dbReference type="OrthoDB" id="2854767at2"/>
<evidence type="ECO:0000256" key="5">
    <source>
        <dbReference type="ARBA" id="ARBA00022801"/>
    </source>
</evidence>
<feature type="transmembrane region" description="Helical" evidence="8">
    <location>
        <begin position="149"/>
        <end position="168"/>
    </location>
</feature>
<gene>
    <name evidence="9" type="ORF">E5347_08010</name>
</gene>
<dbReference type="GO" id="GO:0009372">
    <property type="term" value="P:quorum sensing"/>
    <property type="evidence" value="ECO:0007669"/>
    <property type="project" value="UniProtKB-KW"/>
</dbReference>
<feature type="transmembrane region" description="Helical" evidence="8">
    <location>
        <begin position="81"/>
        <end position="102"/>
    </location>
</feature>
<keyword evidence="7 8" id="KW-0472">Membrane</keyword>
<dbReference type="AlphaFoldDB" id="A0A4S2DNT4"/>
<keyword evidence="3" id="KW-0645">Protease</keyword>
<dbReference type="Proteomes" id="UP000306888">
    <property type="component" value="Unassembled WGS sequence"/>
</dbReference>
<keyword evidence="6 8" id="KW-1133">Transmembrane helix</keyword>
<keyword evidence="1" id="KW-1003">Cell membrane</keyword>
<dbReference type="EMBL" id="SRYR01000002">
    <property type="protein sequence ID" value="TGY42743.1"/>
    <property type="molecule type" value="Genomic_DNA"/>
</dbReference>
<keyword evidence="2" id="KW-0673">Quorum sensing</keyword>
<keyword evidence="4 8" id="KW-0812">Transmembrane</keyword>
<comment type="caution">
    <text evidence="9">The sequence shown here is derived from an EMBL/GenBank/DDBJ whole genome shotgun (WGS) entry which is preliminary data.</text>
</comment>
<dbReference type="GO" id="GO:0016020">
    <property type="term" value="C:membrane"/>
    <property type="evidence" value="ECO:0007669"/>
    <property type="project" value="InterPro"/>
</dbReference>
<feature type="transmembrane region" description="Helical" evidence="8">
    <location>
        <begin position="36"/>
        <end position="69"/>
    </location>
</feature>